<feature type="compositionally biased region" description="Acidic residues" evidence="1">
    <location>
        <begin position="116"/>
        <end position="125"/>
    </location>
</feature>
<proteinExistence type="predicted"/>
<dbReference type="Pfam" id="PF06464">
    <property type="entry name" value="DMAP_binding"/>
    <property type="match status" value="1"/>
</dbReference>
<name>A0ABN8Q736_9CNID</name>
<evidence type="ECO:0000313" key="4">
    <source>
        <dbReference type="Proteomes" id="UP001159405"/>
    </source>
</evidence>
<comment type="caution">
    <text evidence="3">The sequence shown here is derived from an EMBL/GenBank/DDBJ whole genome shotgun (WGS) entry which is preliminary data.</text>
</comment>
<dbReference type="InterPro" id="IPR010506">
    <property type="entry name" value="DMAP1-bd"/>
</dbReference>
<dbReference type="EMBL" id="CALNXK010000111">
    <property type="protein sequence ID" value="CAH3158367.1"/>
    <property type="molecule type" value="Genomic_DNA"/>
</dbReference>
<gene>
    <name evidence="3" type="ORF">PLOB_00003162</name>
</gene>
<feature type="domain" description="DMAP1-binding" evidence="2">
    <location>
        <begin position="5"/>
        <end position="108"/>
    </location>
</feature>
<keyword evidence="4" id="KW-1185">Reference proteome</keyword>
<evidence type="ECO:0000313" key="3">
    <source>
        <dbReference type="EMBL" id="CAH3158367.1"/>
    </source>
</evidence>
<evidence type="ECO:0000259" key="2">
    <source>
        <dbReference type="PROSITE" id="PS51912"/>
    </source>
</evidence>
<protein>
    <recommendedName>
        <fullName evidence="2">DMAP1-binding domain-containing protein</fullName>
    </recommendedName>
</protein>
<dbReference type="PROSITE" id="PS51912">
    <property type="entry name" value="DMAP1_BIND"/>
    <property type="match status" value="1"/>
</dbReference>
<feature type="compositionally biased region" description="Polar residues" evidence="1">
    <location>
        <begin position="130"/>
        <end position="144"/>
    </location>
</feature>
<organism evidence="3 4">
    <name type="scientific">Porites lobata</name>
    <dbReference type="NCBI Taxonomy" id="104759"/>
    <lineage>
        <taxon>Eukaryota</taxon>
        <taxon>Metazoa</taxon>
        <taxon>Cnidaria</taxon>
        <taxon>Anthozoa</taxon>
        <taxon>Hexacorallia</taxon>
        <taxon>Scleractinia</taxon>
        <taxon>Fungiina</taxon>
        <taxon>Poritidae</taxon>
        <taxon>Porites</taxon>
    </lineage>
</organism>
<sequence length="144" mass="16012">MVHKTEPEFPPGISERLSELEEEYRDGDITEKGYVRKKCKLIKSILAKTVQERIEKIEGDFKDGKSTEEQLIKDLKELLSEIGHRATNGCDVKPRFPVHNDDIENGTAVAVNEEPMETGCEESEVEQGNVGINSGNVRSGSSPP</sequence>
<evidence type="ECO:0000256" key="1">
    <source>
        <dbReference type="SAM" id="MobiDB-lite"/>
    </source>
</evidence>
<feature type="region of interest" description="Disordered" evidence="1">
    <location>
        <begin position="116"/>
        <end position="144"/>
    </location>
</feature>
<accession>A0ABN8Q736</accession>
<dbReference type="Proteomes" id="UP001159405">
    <property type="component" value="Unassembled WGS sequence"/>
</dbReference>
<reference evidence="3 4" key="1">
    <citation type="submission" date="2022-05" db="EMBL/GenBank/DDBJ databases">
        <authorList>
            <consortium name="Genoscope - CEA"/>
            <person name="William W."/>
        </authorList>
    </citation>
    <scope>NUCLEOTIDE SEQUENCE [LARGE SCALE GENOMIC DNA]</scope>
</reference>